<dbReference type="InterPro" id="IPR020103">
    <property type="entry name" value="PsdUridine_synth_cat_dom_sf"/>
</dbReference>
<evidence type="ECO:0000259" key="1">
    <source>
        <dbReference type="Pfam" id="PF01416"/>
    </source>
</evidence>
<name>X1GP79_9ZZZZ</name>
<dbReference type="EMBL" id="BARU01014024">
    <property type="protein sequence ID" value="GAH43424.1"/>
    <property type="molecule type" value="Genomic_DNA"/>
</dbReference>
<sequence length="50" mass="5637">MVRTIVGTLLEVGKGKIDYLEMKKILEAKNRKKAGKTVPAKGLFLMKVKY</sequence>
<protein>
    <recommendedName>
        <fullName evidence="1">Pseudouridine synthase I TruA alpha/beta domain-containing protein</fullName>
    </recommendedName>
</protein>
<dbReference type="AlphaFoldDB" id="X1GP79"/>
<dbReference type="InterPro" id="IPR020097">
    <property type="entry name" value="PsdUridine_synth_TruA_a/b_dom"/>
</dbReference>
<dbReference type="InterPro" id="IPR020095">
    <property type="entry name" value="PsdUridine_synth_TruA_C"/>
</dbReference>
<comment type="caution">
    <text evidence="2">The sequence shown here is derived from an EMBL/GenBank/DDBJ whole genome shotgun (WGS) entry which is preliminary data.</text>
</comment>
<evidence type="ECO:0000313" key="2">
    <source>
        <dbReference type="EMBL" id="GAH43424.1"/>
    </source>
</evidence>
<organism evidence="2">
    <name type="scientific">marine sediment metagenome</name>
    <dbReference type="NCBI Taxonomy" id="412755"/>
    <lineage>
        <taxon>unclassified sequences</taxon>
        <taxon>metagenomes</taxon>
        <taxon>ecological metagenomes</taxon>
    </lineage>
</organism>
<dbReference type="SUPFAM" id="SSF55120">
    <property type="entry name" value="Pseudouridine synthase"/>
    <property type="match status" value="1"/>
</dbReference>
<reference evidence="2" key="1">
    <citation type="journal article" date="2014" name="Front. Microbiol.">
        <title>High frequency of phylogenetically diverse reductive dehalogenase-homologous genes in deep subseafloor sedimentary metagenomes.</title>
        <authorList>
            <person name="Kawai M."/>
            <person name="Futagami T."/>
            <person name="Toyoda A."/>
            <person name="Takaki Y."/>
            <person name="Nishi S."/>
            <person name="Hori S."/>
            <person name="Arai W."/>
            <person name="Tsubouchi T."/>
            <person name="Morono Y."/>
            <person name="Uchiyama I."/>
            <person name="Ito T."/>
            <person name="Fujiyama A."/>
            <person name="Inagaki F."/>
            <person name="Takami H."/>
        </authorList>
    </citation>
    <scope>NUCLEOTIDE SEQUENCE</scope>
    <source>
        <strain evidence="2">Expedition CK06-06</strain>
    </source>
</reference>
<dbReference type="GO" id="GO:0001522">
    <property type="term" value="P:pseudouridine synthesis"/>
    <property type="evidence" value="ECO:0007669"/>
    <property type="project" value="InterPro"/>
</dbReference>
<dbReference type="Gene3D" id="3.30.70.660">
    <property type="entry name" value="Pseudouridine synthase I, catalytic domain, C-terminal subdomain"/>
    <property type="match status" value="1"/>
</dbReference>
<feature type="domain" description="Pseudouridine synthase I TruA alpha/beta" evidence="1">
    <location>
        <begin position="1"/>
        <end position="50"/>
    </location>
</feature>
<dbReference type="GO" id="GO:0003723">
    <property type="term" value="F:RNA binding"/>
    <property type="evidence" value="ECO:0007669"/>
    <property type="project" value="InterPro"/>
</dbReference>
<proteinExistence type="predicted"/>
<dbReference type="GO" id="GO:0009982">
    <property type="term" value="F:pseudouridine synthase activity"/>
    <property type="evidence" value="ECO:0007669"/>
    <property type="project" value="InterPro"/>
</dbReference>
<dbReference type="Pfam" id="PF01416">
    <property type="entry name" value="PseudoU_synth_1"/>
    <property type="match status" value="1"/>
</dbReference>
<accession>X1GP79</accession>
<gene>
    <name evidence="2" type="ORF">S03H2_24987</name>
</gene>